<dbReference type="SMART" id="SM00671">
    <property type="entry name" value="SEL1"/>
    <property type="match status" value="3"/>
</dbReference>
<accession>K0RHA9</accession>
<evidence type="ECO:0008006" key="4">
    <source>
        <dbReference type="Google" id="ProtNLM"/>
    </source>
</evidence>
<comment type="caution">
    <text evidence="2">The sequence shown here is derived from an EMBL/GenBank/DDBJ whole genome shotgun (WGS) entry which is preliminary data.</text>
</comment>
<dbReference type="eggNOG" id="ENOG502SC8I">
    <property type="taxonomic scope" value="Eukaryota"/>
</dbReference>
<protein>
    <recommendedName>
        <fullName evidence="4">RING-type domain-containing protein</fullName>
    </recommendedName>
</protein>
<dbReference type="SUPFAM" id="SSF81901">
    <property type="entry name" value="HCP-like"/>
    <property type="match status" value="1"/>
</dbReference>
<dbReference type="InterPro" id="IPR050767">
    <property type="entry name" value="Sel1_AlgK"/>
</dbReference>
<sequence>MNCKPVNRGDDGELKGEQLYSQGHERSEGDFCPICTLPIPLPIDKHSSSNACCMKRICNGCSMAAKKVAAKKRGKKVFDCLYCRTPCPDNDADRMAMLQARVRKKDPGAINFLGEKYYFGSLGLQKDRRKAVELWTEAAELGSIRAVYNIGVACKSGEGVQQDKAKALHLWSQAAMQGHVLARHNLGNHEGNKGSYDRAVRHFLISAKMGYEDSVRTIKEMFMAGVTTKKQYAEALKGYQDAVEEMKSHDRDEAKRLGYFGC</sequence>
<dbReference type="PANTHER" id="PTHR11102">
    <property type="entry name" value="SEL-1-LIKE PROTEIN"/>
    <property type="match status" value="1"/>
</dbReference>
<evidence type="ECO:0000313" key="3">
    <source>
        <dbReference type="Proteomes" id="UP000266841"/>
    </source>
</evidence>
<reference evidence="2 3" key="1">
    <citation type="journal article" date="2012" name="Genome Biol.">
        <title>Genome and low-iron response of an oceanic diatom adapted to chronic iron limitation.</title>
        <authorList>
            <person name="Lommer M."/>
            <person name="Specht M."/>
            <person name="Roy A.S."/>
            <person name="Kraemer L."/>
            <person name="Andreson R."/>
            <person name="Gutowska M.A."/>
            <person name="Wolf J."/>
            <person name="Bergner S.V."/>
            <person name="Schilhabel M.B."/>
            <person name="Klostermeier U.C."/>
            <person name="Beiko R.G."/>
            <person name="Rosenstiel P."/>
            <person name="Hippler M."/>
            <person name="Laroche J."/>
        </authorList>
    </citation>
    <scope>NUCLEOTIDE SEQUENCE [LARGE SCALE GENOMIC DNA]</scope>
    <source>
        <strain evidence="2 3">CCMP1005</strain>
    </source>
</reference>
<name>K0RHA9_THAOC</name>
<dbReference type="EMBL" id="AGNL01048068">
    <property type="protein sequence ID" value="EJK46012.1"/>
    <property type="molecule type" value="Genomic_DNA"/>
</dbReference>
<evidence type="ECO:0000313" key="2">
    <source>
        <dbReference type="EMBL" id="EJK46012.1"/>
    </source>
</evidence>
<dbReference type="Proteomes" id="UP000266841">
    <property type="component" value="Unassembled WGS sequence"/>
</dbReference>
<gene>
    <name evidence="2" type="ORF">THAOC_35345</name>
</gene>
<dbReference type="AlphaFoldDB" id="K0RHA9"/>
<comment type="similarity">
    <text evidence="1">Belongs to the sel-1 family.</text>
</comment>
<keyword evidence="3" id="KW-1185">Reference proteome</keyword>
<dbReference type="Pfam" id="PF08238">
    <property type="entry name" value="Sel1"/>
    <property type="match status" value="3"/>
</dbReference>
<dbReference type="OrthoDB" id="64419at2759"/>
<dbReference type="Gene3D" id="1.25.40.10">
    <property type="entry name" value="Tetratricopeptide repeat domain"/>
    <property type="match status" value="1"/>
</dbReference>
<dbReference type="InterPro" id="IPR011990">
    <property type="entry name" value="TPR-like_helical_dom_sf"/>
</dbReference>
<evidence type="ECO:0000256" key="1">
    <source>
        <dbReference type="ARBA" id="ARBA00038101"/>
    </source>
</evidence>
<dbReference type="PANTHER" id="PTHR11102:SF160">
    <property type="entry name" value="ERAD-ASSOCIATED E3 UBIQUITIN-PROTEIN LIGASE COMPONENT HRD3"/>
    <property type="match status" value="1"/>
</dbReference>
<dbReference type="InterPro" id="IPR006597">
    <property type="entry name" value="Sel1-like"/>
</dbReference>
<organism evidence="2 3">
    <name type="scientific">Thalassiosira oceanica</name>
    <name type="common">Marine diatom</name>
    <dbReference type="NCBI Taxonomy" id="159749"/>
    <lineage>
        <taxon>Eukaryota</taxon>
        <taxon>Sar</taxon>
        <taxon>Stramenopiles</taxon>
        <taxon>Ochrophyta</taxon>
        <taxon>Bacillariophyta</taxon>
        <taxon>Coscinodiscophyceae</taxon>
        <taxon>Thalassiosirophycidae</taxon>
        <taxon>Thalassiosirales</taxon>
        <taxon>Thalassiosiraceae</taxon>
        <taxon>Thalassiosira</taxon>
    </lineage>
</organism>
<proteinExistence type="inferred from homology"/>